<dbReference type="InterPro" id="IPR013087">
    <property type="entry name" value="Znf_C2H2_type"/>
</dbReference>
<dbReference type="RefSeq" id="XP_015278075.1">
    <property type="nucleotide sequence ID" value="XM_015422589.1"/>
</dbReference>
<dbReference type="Pfam" id="PF00096">
    <property type="entry name" value="zf-C2H2"/>
    <property type="match status" value="2"/>
</dbReference>
<dbReference type="Pfam" id="PF13894">
    <property type="entry name" value="zf-C2H2_4"/>
    <property type="match status" value="1"/>
</dbReference>
<evidence type="ECO:0000313" key="10">
    <source>
        <dbReference type="Proteomes" id="UP000694871"/>
    </source>
</evidence>
<dbReference type="Gene3D" id="3.30.160.60">
    <property type="entry name" value="Classic Zinc Finger"/>
    <property type="match status" value="4"/>
</dbReference>
<keyword evidence="3" id="KW-0677">Repeat</keyword>
<evidence type="ECO:0000256" key="8">
    <source>
        <dbReference type="SAM" id="MobiDB-lite"/>
    </source>
</evidence>
<comment type="subcellular location">
    <subcellularLocation>
        <location evidence="1">Nucleus</location>
    </subcellularLocation>
</comment>
<dbReference type="GeneID" id="107119958"/>
<protein>
    <submittedName>
        <fullName evidence="11">Zinc finger protein 90-like</fullName>
    </submittedName>
</protein>
<reference evidence="11" key="1">
    <citation type="submission" date="2025-08" db="UniProtKB">
        <authorList>
            <consortium name="RefSeq"/>
        </authorList>
    </citation>
    <scope>IDENTIFICATION</scope>
</reference>
<feature type="domain" description="C2H2-type" evidence="9">
    <location>
        <begin position="358"/>
        <end position="385"/>
    </location>
</feature>
<dbReference type="Proteomes" id="UP000694871">
    <property type="component" value="Unplaced"/>
</dbReference>
<evidence type="ECO:0000256" key="7">
    <source>
        <dbReference type="PROSITE-ProRule" id="PRU00042"/>
    </source>
</evidence>
<sequence>MATELLVEGLSFQAQLEHNIEREETQVSLHGGKVERAVLLDELLELGLQAVKKEQTKRVTLQNWEVQQPKVLQTPITPAWNNLQPPLLTPQDDIEVYLDTFERVAEACQWPREEWVTRLAPALNGSIERITSALGAYNVKDYETLKEAILKTYNITAETWRQRFRQFCYPEAKGPLEELATNSHEKEPDASGPGQSTAYQESGQEREADSSLQNAGMIPSEKRLQSPLKDETEELQRNVPAIHMADPVQNCSQGRMWASQVRTTNDLINFPSTMDKNISAAYHDTGHHKIQGIGVGTEGKLNITRQHAKSFGRQTELLRDKRMHNGEKSYQCPKCRRRFSESTALHQHLKSHTAEKRYQCTECEMRFRQSSDLIKHQRIHTGEKPYQCQECGKRFSLCSALYRHCRGHSGVKPFQCKECGKSFTRNSSLAQHHRLHKQ</sequence>
<evidence type="ECO:0000256" key="3">
    <source>
        <dbReference type="ARBA" id="ARBA00022737"/>
    </source>
</evidence>
<evidence type="ECO:0000256" key="5">
    <source>
        <dbReference type="ARBA" id="ARBA00022833"/>
    </source>
</evidence>
<evidence type="ECO:0000256" key="2">
    <source>
        <dbReference type="ARBA" id="ARBA00022723"/>
    </source>
</evidence>
<dbReference type="PROSITE" id="PS00028">
    <property type="entry name" value="ZINC_FINGER_C2H2_1"/>
    <property type="match status" value="4"/>
</dbReference>
<evidence type="ECO:0000256" key="4">
    <source>
        <dbReference type="ARBA" id="ARBA00022771"/>
    </source>
</evidence>
<feature type="domain" description="C2H2-type" evidence="9">
    <location>
        <begin position="330"/>
        <end position="357"/>
    </location>
</feature>
<proteinExistence type="predicted"/>
<keyword evidence="5" id="KW-0862">Zinc</keyword>
<keyword evidence="2" id="KW-0479">Metal-binding</keyword>
<evidence type="ECO:0000256" key="6">
    <source>
        <dbReference type="ARBA" id="ARBA00023242"/>
    </source>
</evidence>
<feature type="domain" description="C2H2-type" evidence="9">
    <location>
        <begin position="414"/>
        <end position="438"/>
    </location>
</feature>
<feature type="compositionally biased region" description="Polar residues" evidence="8">
    <location>
        <begin position="193"/>
        <end position="202"/>
    </location>
</feature>
<feature type="compositionally biased region" description="Basic and acidic residues" evidence="8">
    <location>
        <begin position="220"/>
        <end position="231"/>
    </location>
</feature>
<evidence type="ECO:0000313" key="11">
    <source>
        <dbReference type="RefSeq" id="XP_015278075.1"/>
    </source>
</evidence>
<gene>
    <name evidence="11" type="primary">LOC107119958</name>
</gene>
<feature type="domain" description="C2H2-type" evidence="9">
    <location>
        <begin position="386"/>
        <end position="413"/>
    </location>
</feature>
<dbReference type="PANTHER" id="PTHR23226:SF416">
    <property type="entry name" value="FI01424P"/>
    <property type="match status" value="1"/>
</dbReference>
<keyword evidence="4 7" id="KW-0863">Zinc-finger</keyword>
<evidence type="ECO:0000256" key="1">
    <source>
        <dbReference type="ARBA" id="ARBA00004123"/>
    </source>
</evidence>
<organism evidence="10 11">
    <name type="scientific">Gekko japonicus</name>
    <name type="common">Schlegel's Japanese gecko</name>
    <dbReference type="NCBI Taxonomy" id="146911"/>
    <lineage>
        <taxon>Eukaryota</taxon>
        <taxon>Metazoa</taxon>
        <taxon>Chordata</taxon>
        <taxon>Craniata</taxon>
        <taxon>Vertebrata</taxon>
        <taxon>Euteleostomi</taxon>
        <taxon>Lepidosauria</taxon>
        <taxon>Squamata</taxon>
        <taxon>Bifurcata</taxon>
        <taxon>Gekkota</taxon>
        <taxon>Gekkonidae</taxon>
        <taxon>Gekkoninae</taxon>
        <taxon>Gekko</taxon>
    </lineage>
</organism>
<feature type="region of interest" description="Disordered" evidence="8">
    <location>
        <begin position="181"/>
        <end position="231"/>
    </location>
</feature>
<keyword evidence="10" id="KW-1185">Reference proteome</keyword>
<keyword evidence="6" id="KW-0539">Nucleus</keyword>
<dbReference type="SMART" id="SM00355">
    <property type="entry name" value="ZnF_C2H2"/>
    <property type="match status" value="4"/>
</dbReference>
<dbReference type="InterPro" id="IPR036236">
    <property type="entry name" value="Znf_C2H2_sf"/>
</dbReference>
<evidence type="ECO:0000259" key="9">
    <source>
        <dbReference type="PROSITE" id="PS50157"/>
    </source>
</evidence>
<name>A0ABM1KWI8_GEKJA</name>
<dbReference type="SUPFAM" id="SSF57667">
    <property type="entry name" value="beta-beta-alpha zinc fingers"/>
    <property type="match status" value="2"/>
</dbReference>
<accession>A0ABM1KWI8</accession>
<dbReference type="PROSITE" id="PS50157">
    <property type="entry name" value="ZINC_FINGER_C2H2_2"/>
    <property type="match status" value="4"/>
</dbReference>
<dbReference type="PANTHER" id="PTHR23226">
    <property type="entry name" value="ZINC FINGER AND SCAN DOMAIN-CONTAINING"/>
    <property type="match status" value="1"/>
</dbReference>